<dbReference type="EMBL" id="JAIQCJ010002444">
    <property type="protein sequence ID" value="KAJ8776164.1"/>
    <property type="molecule type" value="Genomic_DNA"/>
</dbReference>
<feature type="compositionally biased region" description="Polar residues" evidence="1">
    <location>
        <begin position="302"/>
        <end position="312"/>
    </location>
</feature>
<protein>
    <submittedName>
        <fullName evidence="2">Uncharacterized protein</fullName>
    </submittedName>
</protein>
<sequence length="353" mass="37502">MSESLGILLNNDHFMGLGGAGVVGVYLTFKEGGKKSPENGRREDQAPLGGGEAGGCLEEEGAHACCSCCCCGVTRSSSCYTFASPICCLKSPSRSVCDLRPFILPVLLHRSAQGTLVPPRPGLLTSQPSSTVPGMCSQQSSHDDDSSRFLSPRVREERGRSQCVETKSVGKMSEWTWDLRHTLKVGYGVEREGKGYFVSEENGVAGHACVASEWYLKGLATGIDSFLLEGKMFSILSQKLSPSRIFPGHSSPVYLTGRQIPRGPVDTEVMARVSSLTRRKEPGVANPLGAVPVALPSFQQLTSHAGTAPSSLSEDKGGEETECPEPVARCGRMGEGSVRSPGRRQGASPEHGA</sequence>
<reference evidence="2 3" key="1">
    <citation type="submission" date="2022-11" db="EMBL/GenBank/DDBJ databases">
        <title>Whole genome sequence of Eschrichtius robustus ER-17-0199.</title>
        <authorList>
            <person name="Bruniche-Olsen A."/>
            <person name="Black A.N."/>
            <person name="Fields C.J."/>
            <person name="Walden K."/>
            <person name="Dewoody J.A."/>
        </authorList>
    </citation>
    <scope>NUCLEOTIDE SEQUENCE [LARGE SCALE GENOMIC DNA]</scope>
    <source>
        <strain evidence="2">ER-17-0199</strain>
        <tissue evidence="2">Blubber</tissue>
    </source>
</reference>
<feature type="region of interest" description="Disordered" evidence="1">
    <location>
        <begin position="118"/>
        <end position="158"/>
    </location>
</feature>
<evidence type="ECO:0000313" key="2">
    <source>
        <dbReference type="EMBL" id="KAJ8776164.1"/>
    </source>
</evidence>
<organism evidence="2 3">
    <name type="scientific">Eschrichtius robustus</name>
    <name type="common">California gray whale</name>
    <name type="synonym">Eschrichtius gibbosus</name>
    <dbReference type="NCBI Taxonomy" id="9764"/>
    <lineage>
        <taxon>Eukaryota</taxon>
        <taxon>Metazoa</taxon>
        <taxon>Chordata</taxon>
        <taxon>Craniata</taxon>
        <taxon>Vertebrata</taxon>
        <taxon>Euteleostomi</taxon>
        <taxon>Mammalia</taxon>
        <taxon>Eutheria</taxon>
        <taxon>Laurasiatheria</taxon>
        <taxon>Artiodactyla</taxon>
        <taxon>Whippomorpha</taxon>
        <taxon>Cetacea</taxon>
        <taxon>Mysticeti</taxon>
        <taxon>Eschrichtiidae</taxon>
        <taxon>Eschrichtius</taxon>
    </lineage>
</organism>
<proteinExistence type="predicted"/>
<comment type="caution">
    <text evidence="2">The sequence shown here is derived from an EMBL/GenBank/DDBJ whole genome shotgun (WGS) entry which is preliminary data.</text>
</comment>
<keyword evidence="3" id="KW-1185">Reference proteome</keyword>
<evidence type="ECO:0000313" key="3">
    <source>
        <dbReference type="Proteomes" id="UP001159641"/>
    </source>
</evidence>
<gene>
    <name evidence="2" type="ORF">J1605_015726</name>
</gene>
<accession>A0AB34GCX0</accession>
<dbReference type="Proteomes" id="UP001159641">
    <property type="component" value="Unassembled WGS sequence"/>
</dbReference>
<feature type="region of interest" description="Disordered" evidence="1">
    <location>
        <begin position="302"/>
        <end position="353"/>
    </location>
</feature>
<feature type="compositionally biased region" description="Basic and acidic residues" evidence="1">
    <location>
        <begin position="141"/>
        <end position="158"/>
    </location>
</feature>
<dbReference type="AlphaFoldDB" id="A0AB34GCX0"/>
<evidence type="ECO:0000256" key="1">
    <source>
        <dbReference type="SAM" id="MobiDB-lite"/>
    </source>
</evidence>
<name>A0AB34GCX0_ESCRO</name>